<proteinExistence type="predicted"/>
<feature type="compositionally biased region" description="Acidic residues" evidence="1">
    <location>
        <begin position="179"/>
        <end position="193"/>
    </location>
</feature>
<feature type="region of interest" description="Disordered" evidence="1">
    <location>
        <begin position="166"/>
        <end position="207"/>
    </location>
</feature>
<reference evidence="3 4" key="2">
    <citation type="submission" date="2024-05" db="EMBL/GenBank/DDBJ databases">
        <authorList>
            <person name="Chen Y."/>
            <person name="Shah S."/>
            <person name="Dougan E. K."/>
            <person name="Thang M."/>
            <person name="Chan C."/>
        </authorList>
    </citation>
    <scope>NUCLEOTIDE SEQUENCE [LARGE SCALE GENOMIC DNA]</scope>
</reference>
<sequence length="752" mass="84123">MDTVGLLRFACDEESVQNKCFHYLFSYCGLRGGSVPDICHWKWNCFRRAIKNSGSMNLSLMKLTIVANYSHGTTLGGERRMMRLEYLRQFLEKQEIEYFEELAAEVGMDRGCVIDTDSAHILIDDYLEAPSLKNRGIFAKNKSWFGIISAAKNVLSDWTILREGVDDDDTDAANAGAPVEEEEDEAGDQDEEPEAARGSDDPPPSKMTKAQLFAMYKGKGPHAMNLDILSDEEVRAHACIIVHVTTPLHCQYQSELKAQTNGLASLIQWAAARANGEWVHVVYSILGVQSSSELYAAMRCAPHCDPPAAFDWGTIQDDITLTQQVTSFAIELAANCAWAQMLYTFTLPLASAALLSRQRAEQKTAMRGLQSLVLSILIAEKQCDRKPVLNRILEDLAYQQEPFVRELMFLLKKGKFDIDSDESRCLLLRGGIFHRATDNDEFYLSLGFTAYCALGVGLEIQYLTFPNFGATTAGIDKLKFMFNFKVAEDLCEWRRVVAKPLPPACIPVNFSFLGSIFQIDSKDEWVLRGALRDGIFLTVQQLRSICGSLKVALPGRKQGSGKNGNVVKKDIALCLLKHVFPDLSENEGELLKMLKPLMGWNSTPTNVEILSAISELDVDNQDAFKHVQKEALNQFEEAVFGKGKACGIEEATNASKYKEKTDLKVSQLKEKEDKAEVAERKRQFDLTPPSLKLLLPGGGAITSTFWARFHPQKKFFRTDYRTSDMAVEVSARGWKLMSFATCILYITLKALK</sequence>
<dbReference type="EMBL" id="CAMXCT030003013">
    <property type="protein sequence ID" value="CAL4789252.1"/>
    <property type="molecule type" value="Genomic_DNA"/>
</dbReference>
<gene>
    <name evidence="2" type="ORF">C1SCF055_LOCUS27932</name>
</gene>
<name>A0A9P1D297_9DINO</name>
<organism evidence="2">
    <name type="scientific">Cladocopium goreaui</name>
    <dbReference type="NCBI Taxonomy" id="2562237"/>
    <lineage>
        <taxon>Eukaryota</taxon>
        <taxon>Sar</taxon>
        <taxon>Alveolata</taxon>
        <taxon>Dinophyceae</taxon>
        <taxon>Suessiales</taxon>
        <taxon>Symbiodiniaceae</taxon>
        <taxon>Cladocopium</taxon>
    </lineage>
</organism>
<evidence type="ECO:0000313" key="4">
    <source>
        <dbReference type="Proteomes" id="UP001152797"/>
    </source>
</evidence>
<accession>A0A9P1D297</accession>
<evidence type="ECO:0000313" key="2">
    <source>
        <dbReference type="EMBL" id="CAI4001940.1"/>
    </source>
</evidence>
<evidence type="ECO:0000313" key="3">
    <source>
        <dbReference type="EMBL" id="CAL4789252.1"/>
    </source>
</evidence>
<dbReference type="Proteomes" id="UP001152797">
    <property type="component" value="Unassembled WGS sequence"/>
</dbReference>
<reference evidence="2" key="1">
    <citation type="submission" date="2022-10" db="EMBL/GenBank/DDBJ databases">
        <authorList>
            <person name="Chen Y."/>
            <person name="Dougan E. K."/>
            <person name="Chan C."/>
            <person name="Rhodes N."/>
            <person name="Thang M."/>
        </authorList>
    </citation>
    <scope>NUCLEOTIDE SEQUENCE</scope>
</reference>
<protein>
    <submittedName>
        <fullName evidence="2">Uncharacterized protein</fullName>
    </submittedName>
</protein>
<evidence type="ECO:0000256" key="1">
    <source>
        <dbReference type="SAM" id="MobiDB-lite"/>
    </source>
</evidence>
<keyword evidence="4" id="KW-1185">Reference proteome</keyword>
<dbReference type="AlphaFoldDB" id="A0A9P1D297"/>
<dbReference type="EMBL" id="CAMXCT020003013">
    <property type="protein sequence ID" value="CAL1155315.1"/>
    <property type="molecule type" value="Genomic_DNA"/>
</dbReference>
<comment type="caution">
    <text evidence="2">The sequence shown here is derived from an EMBL/GenBank/DDBJ whole genome shotgun (WGS) entry which is preliminary data.</text>
</comment>
<dbReference type="EMBL" id="CAMXCT010003013">
    <property type="protein sequence ID" value="CAI4001940.1"/>
    <property type="molecule type" value="Genomic_DNA"/>
</dbReference>
<dbReference type="OrthoDB" id="424093at2759"/>